<sequence>MASIPTKKNKASASIESRIAAQYEQLSGIDQRLADIILSAPGQLAMQTATELAESAQVSKATATRFFQKLGYASYDDAREDARAALMGGSPLYLQKRGEKEARSGLGATIEAHLNHEVANLANTYRSLDPQVLTDAVNGIANAQRVAIIGYRHSHTIAQMIRRELIQVRSNVLVLPAPGDTLAEYLGDLGERDMAIVIGLRRRVPAISLAMEALAEAGVKTLYVSDVIAGKPARRADWVIRCHTDGMMLFDSVVAVSAIINLICSLTAERLRERGNGHLQRVEVLHQKLKELE</sequence>
<dbReference type="SUPFAM" id="SSF46689">
    <property type="entry name" value="Homeodomain-like"/>
    <property type="match status" value="1"/>
</dbReference>
<keyword evidence="1" id="KW-0805">Transcription regulation</keyword>
<dbReference type="Pfam" id="PF01380">
    <property type="entry name" value="SIS"/>
    <property type="match status" value="1"/>
</dbReference>
<dbReference type="InterPro" id="IPR036388">
    <property type="entry name" value="WH-like_DNA-bd_sf"/>
</dbReference>
<comment type="caution">
    <text evidence="6">The sequence shown here is derived from an EMBL/GenBank/DDBJ whole genome shotgun (WGS) entry which is preliminary data.</text>
</comment>
<dbReference type="PANTHER" id="PTHR30514:SF18">
    <property type="entry name" value="RPIR-FAMILY TRANSCRIPTIONAL REGULATOR"/>
    <property type="match status" value="1"/>
</dbReference>
<dbReference type="GO" id="GO:0003677">
    <property type="term" value="F:DNA binding"/>
    <property type="evidence" value="ECO:0007669"/>
    <property type="project" value="UniProtKB-KW"/>
</dbReference>
<keyword evidence="7" id="KW-1185">Reference proteome</keyword>
<name>A0ABU1PCM8_9BURK</name>
<evidence type="ECO:0000256" key="4">
    <source>
        <dbReference type="ARBA" id="ARBA00023163"/>
    </source>
</evidence>
<keyword evidence="3" id="KW-0324">Glycolysis</keyword>
<dbReference type="RefSeq" id="WP_102661950.1">
    <property type="nucleotide sequence ID" value="NZ_CP049139.1"/>
</dbReference>
<dbReference type="Proteomes" id="UP001260715">
    <property type="component" value="Unassembled WGS sequence"/>
</dbReference>
<evidence type="ECO:0000256" key="3">
    <source>
        <dbReference type="ARBA" id="ARBA00023152"/>
    </source>
</evidence>
<evidence type="ECO:0000259" key="5">
    <source>
        <dbReference type="PROSITE" id="PS51071"/>
    </source>
</evidence>
<evidence type="ECO:0000256" key="1">
    <source>
        <dbReference type="ARBA" id="ARBA00023015"/>
    </source>
</evidence>
<dbReference type="PROSITE" id="PS51071">
    <property type="entry name" value="HTH_RPIR"/>
    <property type="match status" value="1"/>
</dbReference>
<dbReference type="CDD" id="cd05013">
    <property type="entry name" value="SIS_RpiR"/>
    <property type="match status" value="1"/>
</dbReference>
<reference evidence="6 7" key="1">
    <citation type="submission" date="2023-07" db="EMBL/GenBank/DDBJ databases">
        <title>Sorghum-associated microbial communities from plants grown in Nebraska, USA.</title>
        <authorList>
            <person name="Schachtman D."/>
        </authorList>
    </citation>
    <scope>NUCLEOTIDE SEQUENCE [LARGE SCALE GENOMIC DNA]</scope>
    <source>
        <strain evidence="6 7">596</strain>
    </source>
</reference>
<dbReference type="SUPFAM" id="SSF53697">
    <property type="entry name" value="SIS domain"/>
    <property type="match status" value="1"/>
</dbReference>
<dbReference type="InterPro" id="IPR009057">
    <property type="entry name" value="Homeodomain-like_sf"/>
</dbReference>
<dbReference type="Gene3D" id="3.40.50.10490">
    <property type="entry name" value="Glucose-6-phosphate isomerase like protein, domain 1"/>
    <property type="match status" value="1"/>
</dbReference>
<protein>
    <submittedName>
        <fullName evidence="6">DNA-binding MurR/RpiR family transcriptional regulator</fullName>
    </submittedName>
</protein>
<dbReference type="Pfam" id="PF01418">
    <property type="entry name" value="HTH_6"/>
    <property type="match status" value="1"/>
</dbReference>
<evidence type="ECO:0000256" key="2">
    <source>
        <dbReference type="ARBA" id="ARBA00023125"/>
    </source>
</evidence>
<keyword evidence="2 6" id="KW-0238">DNA-binding</keyword>
<dbReference type="InterPro" id="IPR000281">
    <property type="entry name" value="HTH_RpiR"/>
</dbReference>
<evidence type="ECO:0000313" key="7">
    <source>
        <dbReference type="Proteomes" id="UP001260715"/>
    </source>
</evidence>
<dbReference type="InterPro" id="IPR046348">
    <property type="entry name" value="SIS_dom_sf"/>
</dbReference>
<dbReference type="PANTHER" id="PTHR30514">
    <property type="entry name" value="GLUCOKINASE"/>
    <property type="match status" value="1"/>
</dbReference>
<organism evidence="6 7">
    <name type="scientific">Herbaspirillum frisingense</name>
    <dbReference type="NCBI Taxonomy" id="92645"/>
    <lineage>
        <taxon>Bacteria</taxon>
        <taxon>Pseudomonadati</taxon>
        <taxon>Pseudomonadota</taxon>
        <taxon>Betaproteobacteria</taxon>
        <taxon>Burkholderiales</taxon>
        <taxon>Oxalobacteraceae</taxon>
        <taxon>Herbaspirillum</taxon>
    </lineage>
</organism>
<accession>A0ABU1PCM8</accession>
<keyword evidence="4" id="KW-0804">Transcription</keyword>
<gene>
    <name evidence="6" type="ORF">J2W50_001093</name>
</gene>
<dbReference type="InterPro" id="IPR035472">
    <property type="entry name" value="RpiR-like_SIS"/>
</dbReference>
<dbReference type="InterPro" id="IPR047640">
    <property type="entry name" value="RpiR-like"/>
</dbReference>
<dbReference type="InterPro" id="IPR001347">
    <property type="entry name" value="SIS_dom"/>
</dbReference>
<proteinExistence type="predicted"/>
<feature type="domain" description="HTH rpiR-type" evidence="5">
    <location>
        <begin position="13"/>
        <end position="89"/>
    </location>
</feature>
<dbReference type="Gene3D" id="1.10.10.10">
    <property type="entry name" value="Winged helix-like DNA-binding domain superfamily/Winged helix DNA-binding domain"/>
    <property type="match status" value="1"/>
</dbReference>
<evidence type="ECO:0000313" key="6">
    <source>
        <dbReference type="EMBL" id="MDR6582918.1"/>
    </source>
</evidence>
<dbReference type="EMBL" id="JAVDSJ010000001">
    <property type="protein sequence ID" value="MDR6582918.1"/>
    <property type="molecule type" value="Genomic_DNA"/>
</dbReference>